<name>A0A1F7J8X6_9BACT</name>
<dbReference type="InterPro" id="IPR001434">
    <property type="entry name" value="OmcB-like_DUF11"/>
</dbReference>
<feature type="compositionally biased region" description="Low complexity" evidence="1">
    <location>
        <begin position="175"/>
        <end position="188"/>
    </location>
</feature>
<dbReference type="AlphaFoldDB" id="A0A1F7J8X6"/>
<feature type="compositionally biased region" description="Polar residues" evidence="1">
    <location>
        <begin position="128"/>
        <end position="174"/>
    </location>
</feature>
<dbReference type="EMBL" id="MGAS01000014">
    <property type="protein sequence ID" value="OGK52042.1"/>
    <property type="molecule type" value="Genomic_DNA"/>
</dbReference>
<feature type="signal peptide" evidence="2">
    <location>
        <begin position="1"/>
        <end position="28"/>
    </location>
</feature>
<evidence type="ECO:0000256" key="1">
    <source>
        <dbReference type="SAM" id="MobiDB-lite"/>
    </source>
</evidence>
<sequence>MRLRTIVTIAATGVLLANQLLLPATVLAQEASSSAEEPIISPIPESPTPTPTPVEDTSSLTETGDAQSSATADISTNQNYVGADGNIQATDCALTGEVCPISIDNSSETDVESTSSATTGGNGAEGFQDSTIETGDATSFNGESSLINGNVVTAEDSQTPADDSEQDSTVALQNEATHSATTTSEAESGLNTIDAEESGTIETGDSVAATDQVNIINTNIIGSSVDYFSYNVFDDSASIDINALWKALSEQALLQGSTLDPADPIYILIANNANVSLNASSQADSGDNTINADSAVIHTGDAYASTSVFNLINLNILGSTIMFGVINIFGNLTGDIILPNMDRFFEQNILQNEAAELANQYALTYNNTAVLSSNISAQADSGSNTQIGTDVSLQSGNAFAYAVQRSFLNMNFSFNDIFLLFLNNFGYWEGGIKGWSAPDGNDTQSEATGEYSNAVVPEALMASTAQDPATGLLANNVYINANLSAQALSGRNATQGTRSFMTTGTAIAAAHLINILNTNLLGNKLLIPIINIFGSWKGNLIFAYPDLAVTISADREEVTVGDAISYTVYYINNGYEDARHPSISISLPSGEVLTGSSIAQSSSGPQVSFQLGTVAPHQSGNFTFTTTLASPPQDSQASSNSLIEQIKETLFKPALADSGDLQAMTTTANIVSEDNDSNTKDNSAVYIKYYNPNKNDFDPTIIDQTEPQGSAITNGLAQLSVNSQNNINDYIYAGDTILYTVSVFNSGTATARDVLLRQTILDGQGLVAVQNLFSLGSVNPNETRKIVFQLLIPPTAPAGTYTSVIAAKGLQPQGGEVFSNESLTTINIKSRALALAKPVQAADLPRPGQIKGASVRRIPTEKVYWPFVVALFLSSLWAAEVYRRQRILDQTV</sequence>
<dbReference type="Pfam" id="PF01345">
    <property type="entry name" value="DUF11"/>
    <property type="match status" value="1"/>
</dbReference>
<feature type="compositionally biased region" description="Polar residues" evidence="1">
    <location>
        <begin position="60"/>
        <end position="72"/>
    </location>
</feature>
<evidence type="ECO:0000313" key="5">
    <source>
        <dbReference type="Proteomes" id="UP000178914"/>
    </source>
</evidence>
<feature type="compositionally biased region" description="Low complexity" evidence="1">
    <location>
        <begin position="33"/>
        <end position="43"/>
    </location>
</feature>
<dbReference type="STRING" id="1802068.A3B02_00080"/>
<evidence type="ECO:0000256" key="2">
    <source>
        <dbReference type="SAM" id="SignalP"/>
    </source>
</evidence>
<feature type="domain" description="DUF11" evidence="3">
    <location>
        <begin position="546"/>
        <end position="684"/>
    </location>
</feature>
<feature type="compositionally biased region" description="Polar residues" evidence="1">
    <location>
        <begin position="105"/>
        <end position="119"/>
    </location>
</feature>
<gene>
    <name evidence="4" type="ORF">A3B02_00080</name>
</gene>
<keyword evidence="2" id="KW-0732">Signal</keyword>
<dbReference type="Proteomes" id="UP000178914">
    <property type="component" value="Unassembled WGS sequence"/>
</dbReference>
<reference evidence="4 5" key="1">
    <citation type="journal article" date="2016" name="Nat. Commun.">
        <title>Thousands of microbial genomes shed light on interconnected biogeochemical processes in an aquifer system.</title>
        <authorList>
            <person name="Anantharaman K."/>
            <person name="Brown C.T."/>
            <person name="Hug L.A."/>
            <person name="Sharon I."/>
            <person name="Castelle C.J."/>
            <person name="Probst A.J."/>
            <person name="Thomas B.C."/>
            <person name="Singh A."/>
            <person name="Wilkins M.J."/>
            <person name="Karaoz U."/>
            <person name="Brodie E.L."/>
            <person name="Williams K.H."/>
            <person name="Hubbard S.S."/>
            <person name="Banfield J.F."/>
        </authorList>
    </citation>
    <scope>NUCLEOTIDE SEQUENCE [LARGE SCALE GENOMIC DNA]</scope>
</reference>
<feature type="region of interest" description="Disordered" evidence="1">
    <location>
        <begin position="105"/>
        <end position="191"/>
    </location>
</feature>
<organism evidence="4 5">
    <name type="scientific">Candidatus Roizmanbacteria bacterium RIFCSPLOWO2_01_FULL_42_14</name>
    <dbReference type="NCBI Taxonomy" id="1802068"/>
    <lineage>
        <taxon>Bacteria</taxon>
        <taxon>Candidatus Roizmaniibacteriota</taxon>
    </lineage>
</organism>
<evidence type="ECO:0000259" key="3">
    <source>
        <dbReference type="Pfam" id="PF01345"/>
    </source>
</evidence>
<accession>A0A1F7J8X6</accession>
<feature type="chain" id="PRO_5009529424" description="DUF11 domain-containing protein" evidence="2">
    <location>
        <begin position="29"/>
        <end position="892"/>
    </location>
</feature>
<proteinExistence type="predicted"/>
<comment type="caution">
    <text evidence="4">The sequence shown here is derived from an EMBL/GenBank/DDBJ whole genome shotgun (WGS) entry which is preliminary data.</text>
</comment>
<feature type="region of interest" description="Disordered" evidence="1">
    <location>
        <begin position="33"/>
        <end position="72"/>
    </location>
</feature>
<evidence type="ECO:0000313" key="4">
    <source>
        <dbReference type="EMBL" id="OGK52042.1"/>
    </source>
</evidence>
<protein>
    <recommendedName>
        <fullName evidence="3">DUF11 domain-containing protein</fullName>
    </recommendedName>
</protein>